<proteinExistence type="predicted"/>
<evidence type="ECO:0000256" key="1">
    <source>
        <dbReference type="SAM" id="SignalP"/>
    </source>
</evidence>
<feature type="chain" id="PRO_5044887802" description="27 kDa hemolymph protein" evidence="1">
    <location>
        <begin position="19"/>
        <end position="252"/>
    </location>
</feature>
<gene>
    <name evidence="2" type="ORF">HHI36_007416</name>
</gene>
<reference evidence="2 3" key="1">
    <citation type="journal article" date="2021" name="BMC Biol.">
        <title>Horizontally acquired antibacterial genes associated with adaptive radiation of ladybird beetles.</title>
        <authorList>
            <person name="Li H.S."/>
            <person name="Tang X.F."/>
            <person name="Huang Y.H."/>
            <person name="Xu Z.Y."/>
            <person name="Chen M.L."/>
            <person name="Du X.Y."/>
            <person name="Qiu B.Y."/>
            <person name="Chen P.T."/>
            <person name="Zhang W."/>
            <person name="Slipinski A."/>
            <person name="Escalona H.E."/>
            <person name="Waterhouse R.M."/>
            <person name="Zwick A."/>
            <person name="Pang H."/>
        </authorList>
    </citation>
    <scope>NUCLEOTIDE SEQUENCE [LARGE SCALE GENOMIC DNA]</scope>
    <source>
        <strain evidence="2">SYSU2018</strain>
    </source>
</reference>
<name>A0ABD2MPQ9_9CUCU</name>
<dbReference type="PANTHER" id="PTHR20997">
    <property type="entry name" value="EG:BACR42I17.2 PROTEIN-RELATED"/>
    <property type="match status" value="1"/>
</dbReference>
<accession>A0ABD2MPQ9</accession>
<dbReference type="EMBL" id="JABFTP020000021">
    <property type="protein sequence ID" value="KAL3268298.1"/>
    <property type="molecule type" value="Genomic_DNA"/>
</dbReference>
<keyword evidence="3" id="KW-1185">Reference proteome</keyword>
<dbReference type="Pfam" id="PF07165">
    <property type="entry name" value="DUF1397"/>
    <property type="match status" value="1"/>
</dbReference>
<dbReference type="InterPro" id="IPR009832">
    <property type="entry name" value="DUF1397"/>
</dbReference>
<organism evidence="2 3">
    <name type="scientific">Cryptolaemus montrouzieri</name>
    <dbReference type="NCBI Taxonomy" id="559131"/>
    <lineage>
        <taxon>Eukaryota</taxon>
        <taxon>Metazoa</taxon>
        <taxon>Ecdysozoa</taxon>
        <taxon>Arthropoda</taxon>
        <taxon>Hexapoda</taxon>
        <taxon>Insecta</taxon>
        <taxon>Pterygota</taxon>
        <taxon>Neoptera</taxon>
        <taxon>Endopterygota</taxon>
        <taxon>Coleoptera</taxon>
        <taxon>Polyphaga</taxon>
        <taxon>Cucujiformia</taxon>
        <taxon>Coccinelloidea</taxon>
        <taxon>Coccinellidae</taxon>
        <taxon>Scymninae</taxon>
        <taxon>Scymnini</taxon>
        <taxon>Cryptolaemus</taxon>
    </lineage>
</organism>
<evidence type="ECO:0008006" key="4">
    <source>
        <dbReference type="Google" id="ProtNLM"/>
    </source>
</evidence>
<keyword evidence="1" id="KW-0732">Signal</keyword>
<comment type="caution">
    <text evidence="2">The sequence shown here is derived from an EMBL/GenBank/DDBJ whole genome shotgun (WGS) entry which is preliminary data.</text>
</comment>
<protein>
    <recommendedName>
        <fullName evidence="4">27 kDa hemolymph protein</fullName>
    </recommendedName>
</protein>
<dbReference type="AlphaFoldDB" id="A0ABD2MPQ9"/>
<dbReference type="PANTHER" id="PTHR20997:SF2">
    <property type="entry name" value="EG:BACR42I17.2 PROTEIN-RELATED"/>
    <property type="match status" value="1"/>
</dbReference>
<feature type="signal peptide" evidence="1">
    <location>
        <begin position="1"/>
        <end position="18"/>
    </location>
</feature>
<dbReference type="Proteomes" id="UP001516400">
    <property type="component" value="Unassembled WGS sequence"/>
</dbReference>
<evidence type="ECO:0000313" key="3">
    <source>
        <dbReference type="Proteomes" id="UP001516400"/>
    </source>
</evidence>
<evidence type="ECO:0000313" key="2">
    <source>
        <dbReference type="EMBL" id="KAL3268298.1"/>
    </source>
</evidence>
<sequence>MELQLVLAFAFIFAGVTSQISNELGIDVDDIKKQLGEELPGVDLSGTDQVNSSQIDELELIFRNKCDSKSGNGTYDTIKASKDVYQECISNFVNVTQLKLEVDDAKKTGSMDEVFGKYCDKYPALTNCSSDFVEALQPCLEEHESKSLNISIGLAHKLKDFICYKSGDRIAMFVAEGGVDCINSQKEVLKQCLNSTLSSRVPSDMSPNSLPILMFNSDDCRDFAKLRTCIVDALSHCPETTPSNLVDAFSNT</sequence>